<reference evidence="2 3" key="2">
    <citation type="submission" date="2024-07" db="EMBL/GenBank/DDBJ databases">
        <authorList>
            <person name="Akdeniz Z."/>
        </authorList>
    </citation>
    <scope>NUCLEOTIDE SEQUENCE [LARGE SCALE GENOMIC DNA]</scope>
</reference>
<comment type="caution">
    <text evidence="1">The sequence shown here is derived from an EMBL/GenBank/DDBJ whole genome shotgun (WGS) entry which is preliminary data.</text>
</comment>
<dbReference type="EMBL" id="CAXDID020000213">
    <property type="protein sequence ID" value="CAL6057198.1"/>
    <property type="molecule type" value="Genomic_DNA"/>
</dbReference>
<accession>A0AA86PJB8</accession>
<evidence type="ECO:0000313" key="3">
    <source>
        <dbReference type="Proteomes" id="UP001642409"/>
    </source>
</evidence>
<dbReference type="EMBL" id="CATOUU010000674">
    <property type="protein sequence ID" value="CAI9940171.1"/>
    <property type="molecule type" value="Genomic_DNA"/>
</dbReference>
<evidence type="ECO:0000313" key="2">
    <source>
        <dbReference type="EMBL" id="CAL6057198.1"/>
    </source>
</evidence>
<gene>
    <name evidence="1" type="ORF">HINF_LOCUS27816</name>
    <name evidence="2" type="ORF">HINF_LOCUS47390</name>
</gene>
<dbReference type="AlphaFoldDB" id="A0AA86PJB8"/>
<name>A0AA86PJB8_9EUKA</name>
<keyword evidence="3" id="KW-1185">Reference proteome</keyword>
<dbReference type="Proteomes" id="UP001642409">
    <property type="component" value="Unassembled WGS sequence"/>
</dbReference>
<sequence length="136" mass="16464">MMITLSGCNLHYFEPELFSTFQQLQEEQQIQLFKFNFIEYIQTSPHVFFEHYIFIQCSIQIQLDLKRTFSYFISQVQFEVTEMIDFNYVTQLHKQAQKRALTKHEELNTAGTNQRRPSEVFKLKFEVRSLQHQKQV</sequence>
<protein>
    <submittedName>
        <fullName evidence="2">Hypothetical_protein</fullName>
    </submittedName>
</protein>
<reference evidence="1" key="1">
    <citation type="submission" date="2023-06" db="EMBL/GenBank/DDBJ databases">
        <authorList>
            <person name="Kurt Z."/>
        </authorList>
    </citation>
    <scope>NUCLEOTIDE SEQUENCE</scope>
</reference>
<proteinExistence type="predicted"/>
<evidence type="ECO:0000313" key="1">
    <source>
        <dbReference type="EMBL" id="CAI9940171.1"/>
    </source>
</evidence>
<organism evidence="1">
    <name type="scientific">Hexamita inflata</name>
    <dbReference type="NCBI Taxonomy" id="28002"/>
    <lineage>
        <taxon>Eukaryota</taxon>
        <taxon>Metamonada</taxon>
        <taxon>Diplomonadida</taxon>
        <taxon>Hexamitidae</taxon>
        <taxon>Hexamitinae</taxon>
        <taxon>Hexamita</taxon>
    </lineage>
</organism>